<evidence type="ECO:0000256" key="1">
    <source>
        <dbReference type="SAM" id="Coils"/>
    </source>
</evidence>
<comment type="caution">
    <text evidence="2">The sequence shown here is derived from an EMBL/GenBank/DDBJ whole genome shotgun (WGS) entry which is preliminary data.</text>
</comment>
<dbReference type="EMBL" id="WLYX01000001">
    <property type="protein sequence ID" value="MTD33992.1"/>
    <property type="molecule type" value="Genomic_DNA"/>
</dbReference>
<evidence type="ECO:0000313" key="2">
    <source>
        <dbReference type="EMBL" id="MTD33992.1"/>
    </source>
</evidence>
<reference evidence="2 3" key="1">
    <citation type="submission" date="2019-11" db="EMBL/GenBank/DDBJ databases">
        <title>Draft genome sequence of Paludibacterium sp. dN18-1.</title>
        <authorList>
            <person name="Im W.-T."/>
        </authorList>
    </citation>
    <scope>NUCLEOTIDE SEQUENCE [LARGE SCALE GENOMIC DNA]</scope>
    <source>
        <strain evidence="3">dN 18-1</strain>
    </source>
</reference>
<accession>A0A844GE06</accession>
<feature type="coiled-coil region" evidence="1">
    <location>
        <begin position="15"/>
        <end position="66"/>
    </location>
</feature>
<keyword evidence="1" id="KW-0175">Coiled coil</keyword>
<evidence type="ECO:0000313" key="3">
    <source>
        <dbReference type="Proteomes" id="UP000446658"/>
    </source>
</evidence>
<sequence>MDQITIIRLQAAEIILRQQSQIKQLNENIMDLGRQNIALAAEAERTEIAERQLAAADARIRELEVALAASRLPAESRENVIQMVREVA</sequence>
<dbReference type="Proteomes" id="UP000446658">
    <property type="component" value="Unassembled WGS sequence"/>
</dbReference>
<name>A0A844GE06_9NEIS</name>
<protein>
    <submittedName>
        <fullName evidence="2">Uncharacterized protein</fullName>
    </submittedName>
</protein>
<gene>
    <name evidence="2" type="ORF">GKE73_16265</name>
</gene>
<keyword evidence="3" id="KW-1185">Reference proteome</keyword>
<organism evidence="2 3">
    <name type="scientific">Paludibacterium denitrificans</name>
    <dbReference type="NCBI Taxonomy" id="2675226"/>
    <lineage>
        <taxon>Bacteria</taxon>
        <taxon>Pseudomonadati</taxon>
        <taxon>Pseudomonadota</taxon>
        <taxon>Betaproteobacteria</taxon>
        <taxon>Neisseriales</taxon>
        <taxon>Chromobacteriaceae</taxon>
        <taxon>Paludibacterium</taxon>
    </lineage>
</organism>
<dbReference type="AlphaFoldDB" id="A0A844GE06"/>
<proteinExistence type="predicted"/>
<dbReference type="RefSeq" id="WP_230371177.1">
    <property type="nucleotide sequence ID" value="NZ_WLYX01000001.1"/>
</dbReference>